<dbReference type="InParanoid" id="D8LQ84"/>
<feature type="compositionally biased region" description="Basic and acidic residues" evidence="1">
    <location>
        <begin position="210"/>
        <end position="222"/>
    </location>
</feature>
<dbReference type="AlphaFoldDB" id="D8LQ84"/>
<dbReference type="EMBL" id="FN649752">
    <property type="protein sequence ID" value="CBN77464.1"/>
    <property type="molecule type" value="Genomic_DNA"/>
</dbReference>
<dbReference type="EMBL" id="FN648807">
    <property type="protein sequence ID" value="CBN77464.1"/>
    <property type="molecule type" value="Genomic_DNA"/>
</dbReference>
<proteinExistence type="predicted"/>
<feature type="region of interest" description="Disordered" evidence="1">
    <location>
        <begin position="194"/>
        <end position="250"/>
    </location>
</feature>
<feature type="region of interest" description="Disordered" evidence="1">
    <location>
        <begin position="491"/>
        <end position="510"/>
    </location>
</feature>
<keyword evidence="3" id="KW-1185">Reference proteome</keyword>
<protein>
    <submittedName>
        <fullName evidence="2">Uncharacterized protein</fullName>
    </submittedName>
</protein>
<evidence type="ECO:0000313" key="3">
    <source>
        <dbReference type="Proteomes" id="UP000002630"/>
    </source>
</evidence>
<evidence type="ECO:0000313" key="2">
    <source>
        <dbReference type="EMBL" id="CBN77464.1"/>
    </source>
</evidence>
<dbReference type="Proteomes" id="UP000002630">
    <property type="component" value="Linkage Group LG27"/>
</dbReference>
<evidence type="ECO:0000256" key="1">
    <source>
        <dbReference type="SAM" id="MobiDB-lite"/>
    </source>
</evidence>
<gene>
    <name evidence="2" type="ORF">Esi_0059_0092</name>
</gene>
<reference evidence="2 3" key="1">
    <citation type="journal article" date="2010" name="Nature">
        <title>The Ectocarpus genome and the independent evolution of multicellularity in brown algae.</title>
        <authorList>
            <person name="Cock J.M."/>
            <person name="Sterck L."/>
            <person name="Rouze P."/>
            <person name="Scornet D."/>
            <person name="Allen A.E."/>
            <person name="Amoutzias G."/>
            <person name="Anthouard V."/>
            <person name="Artiguenave F."/>
            <person name="Aury J.M."/>
            <person name="Badger J.H."/>
            <person name="Beszteri B."/>
            <person name="Billiau K."/>
            <person name="Bonnet E."/>
            <person name="Bothwell J.H."/>
            <person name="Bowler C."/>
            <person name="Boyen C."/>
            <person name="Brownlee C."/>
            <person name="Carrano C.J."/>
            <person name="Charrier B."/>
            <person name="Cho G.Y."/>
            <person name="Coelho S.M."/>
            <person name="Collen J."/>
            <person name="Corre E."/>
            <person name="Da Silva C."/>
            <person name="Delage L."/>
            <person name="Delaroque N."/>
            <person name="Dittami S.M."/>
            <person name="Doulbeau S."/>
            <person name="Elias M."/>
            <person name="Farnham G."/>
            <person name="Gachon C.M."/>
            <person name="Gschloessl B."/>
            <person name="Heesch S."/>
            <person name="Jabbari K."/>
            <person name="Jubin C."/>
            <person name="Kawai H."/>
            <person name="Kimura K."/>
            <person name="Kloareg B."/>
            <person name="Kupper F.C."/>
            <person name="Lang D."/>
            <person name="Le Bail A."/>
            <person name="Leblanc C."/>
            <person name="Lerouge P."/>
            <person name="Lohr M."/>
            <person name="Lopez P.J."/>
            <person name="Martens C."/>
            <person name="Maumus F."/>
            <person name="Michel G."/>
            <person name="Miranda-Saavedra D."/>
            <person name="Morales J."/>
            <person name="Moreau H."/>
            <person name="Motomura T."/>
            <person name="Nagasato C."/>
            <person name="Napoli C.A."/>
            <person name="Nelson D.R."/>
            <person name="Nyvall-Collen P."/>
            <person name="Peters A.F."/>
            <person name="Pommier C."/>
            <person name="Potin P."/>
            <person name="Poulain J."/>
            <person name="Quesneville H."/>
            <person name="Read B."/>
            <person name="Rensing S.A."/>
            <person name="Ritter A."/>
            <person name="Rousvoal S."/>
            <person name="Samanta M."/>
            <person name="Samson G."/>
            <person name="Schroeder D.C."/>
            <person name="Segurens B."/>
            <person name="Strittmatter M."/>
            <person name="Tonon T."/>
            <person name="Tregear J.W."/>
            <person name="Valentin K."/>
            <person name="von Dassow P."/>
            <person name="Yamagishi T."/>
            <person name="Van de Peer Y."/>
            <person name="Wincker P."/>
        </authorList>
    </citation>
    <scope>NUCLEOTIDE SEQUENCE [LARGE SCALE GENOMIC DNA]</scope>
    <source>
        <strain evidence="3">Ec32 / CCAP1310/4</strain>
    </source>
</reference>
<sequence>MALRDMDDPYEDDATVKAQAVQSVAKQIKSSSQVHLKGAAGTDEAATRTLDETISETSRRVLAWVECAAAAAAAPHSSDGRRVFPPVLLTSCCRYMEALATAYPARFSADCRSLARPVASCVLVMTRTAKAHDSAIGVAVPCRETKGEGEENDDGFPSRSGRTITIEERNALELWVEMLGICLLPFCGSGGGSRTTSRSGLGEATSGDDDNSRDPSGEHGDDPFDSDNEEEEDGTDDDEEDGSRVSGDGKARSRWVAGWMRRAGITLAEPLECPFDVRPGGRDEDMPVRLATLISYHAQAAASASRPASVSSLATVLAVLVAFTVAGADGEDGRDGTPSESHALVVEEAFSCLLCLSETVPESSAQAECVKAALVSLKECAQSARLRCLEHRVPAALSMLEGVPSRLKLLLTRSKSQGAKVYSTARSFCREALTAAVACARKLIGLVGGLVVMDDPRWFLETFVVKMASPLLLGDAVGALRAASLAARGMGTAAEGGEERGPDGSTPSGMETALREVVLPGAVGRLIKALGNIDRYSAAAAKEVLKATAWLARAAGAEEIRPHRNRLGMALVECAASVGRASGAGGGVERDEKVRLCLRAIRRLGAAGGSGGGGTAGAAPAAGDVLAAASDREPAAAQQFTEAALEFTCGVVEREWVGKRGERGEQEGGDGQESIITLVEAHVTLVALLRSPSMCVPGIGPDGEWPPAAKRLAKLAWAVAYRVRKAAGAVESSMALADDDVMLLCQGLEVLEALEECSGEFFEGKRSKMRFFEGDLSPVLTTLRGCHDKNTMHPVVYDACSWVRLTR</sequence>
<organism evidence="2 3">
    <name type="scientific">Ectocarpus siliculosus</name>
    <name type="common">Brown alga</name>
    <name type="synonym">Conferva siliculosa</name>
    <dbReference type="NCBI Taxonomy" id="2880"/>
    <lineage>
        <taxon>Eukaryota</taxon>
        <taxon>Sar</taxon>
        <taxon>Stramenopiles</taxon>
        <taxon>Ochrophyta</taxon>
        <taxon>PX clade</taxon>
        <taxon>Phaeophyceae</taxon>
        <taxon>Ectocarpales</taxon>
        <taxon>Ectocarpaceae</taxon>
        <taxon>Ectocarpus</taxon>
    </lineage>
</organism>
<name>D8LQ84_ECTSI</name>
<feature type="compositionally biased region" description="Acidic residues" evidence="1">
    <location>
        <begin position="223"/>
        <end position="241"/>
    </location>
</feature>
<feature type="region of interest" description="Disordered" evidence="1">
    <location>
        <begin position="142"/>
        <end position="162"/>
    </location>
</feature>
<dbReference type="OrthoDB" id="10358369at2759"/>
<accession>D8LQ84</accession>